<feature type="compositionally biased region" description="Gly residues" evidence="1">
    <location>
        <begin position="62"/>
        <end position="79"/>
    </location>
</feature>
<name>A0A0A9BRH8_ARUDO</name>
<reference evidence="2" key="1">
    <citation type="submission" date="2014-09" db="EMBL/GenBank/DDBJ databases">
        <authorList>
            <person name="Magalhaes I.L.F."/>
            <person name="Oliveira U."/>
            <person name="Santos F.R."/>
            <person name="Vidigal T.H.D.A."/>
            <person name="Brescovit A.D."/>
            <person name="Santos A.J."/>
        </authorList>
    </citation>
    <scope>NUCLEOTIDE SEQUENCE</scope>
    <source>
        <tissue evidence="2">Shoot tissue taken approximately 20 cm above the soil surface</tissue>
    </source>
</reference>
<feature type="region of interest" description="Disordered" evidence="1">
    <location>
        <begin position="1"/>
        <end position="81"/>
    </location>
</feature>
<feature type="compositionally biased region" description="Low complexity" evidence="1">
    <location>
        <begin position="1"/>
        <end position="18"/>
    </location>
</feature>
<accession>A0A0A9BRH8</accession>
<dbReference type="EMBL" id="GBRH01231874">
    <property type="protein sequence ID" value="JAD66021.1"/>
    <property type="molecule type" value="Transcribed_RNA"/>
</dbReference>
<protein>
    <submittedName>
        <fullName evidence="2">Uncharacterized protein</fullName>
    </submittedName>
</protein>
<reference evidence="2" key="2">
    <citation type="journal article" date="2015" name="Data Brief">
        <title>Shoot transcriptome of the giant reed, Arundo donax.</title>
        <authorList>
            <person name="Barrero R.A."/>
            <person name="Guerrero F.D."/>
            <person name="Moolhuijzen P."/>
            <person name="Goolsby J.A."/>
            <person name="Tidwell J."/>
            <person name="Bellgard S.E."/>
            <person name="Bellgard M.I."/>
        </authorList>
    </citation>
    <scope>NUCLEOTIDE SEQUENCE</scope>
    <source>
        <tissue evidence="2">Shoot tissue taken approximately 20 cm above the soil surface</tissue>
    </source>
</reference>
<evidence type="ECO:0000313" key="2">
    <source>
        <dbReference type="EMBL" id="JAD66021.1"/>
    </source>
</evidence>
<evidence type="ECO:0000256" key="1">
    <source>
        <dbReference type="SAM" id="MobiDB-lite"/>
    </source>
</evidence>
<proteinExistence type="predicted"/>
<dbReference type="AlphaFoldDB" id="A0A0A9BRH8"/>
<organism evidence="2">
    <name type="scientific">Arundo donax</name>
    <name type="common">Giant reed</name>
    <name type="synonym">Donax arundinaceus</name>
    <dbReference type="NCBI Taxonomy" id="35708"/>
    <lineage>
        <taxon>Eukaryota</taxon>
        <taxon>Viridiplantae</taxon>
        <taxon>Streptophyta</taxon>
        <taxon>Embryophyta</taxon>
        <taxon>Tracheophyta</taxon>
        <taxon>Spermatophyta</taxon>
        <taxon>Magnoliopsida</taxon>
        <taxon>Liliopsida</taxon>
        <taxon>Poales</taxon>
        <taxon>Poaceae</taxon>
        <taxon>PACMAD clade</taxon>
        <taxon>Arundinoideae</taxon>
        <taxon>Arundineae</taxon>
        <taxon>Arundo</taxon>
    </lineage>
</organism>
<feature type="compositionally biased region" description="Pro residues" evidence="1">
    <location>
        <begin position="38"/>
        <end position="56"/>
    </location>
</feature>
<sequence length="109" mass="11055">MSRTETPTQTATNTAKATPRATPKNRPPIAATLHAPLLPSPPLSPAPLPGSTPPVPENAVPAGGGARTRSLGAGGGCSSEGGSPWPCATLIWKRIPCSHCAPLSVFEKK</sequence>